<gene>
    <name evidence="3" type="ORF">BD311DRAFT_561575</name>
</gene>
<evidence type="ECO:0000313" key="3">
    <source>
        <dbReference type="EMBL" id="TBU24359.1"/>
    </source>
</evidence>
<evidence type="ECO:0000259" key="2">
    <source>
        <dbReference type="Pfam" id="PF26640"/>
    </source>
</evidence>
<name>A0A4Q9MB52_9APHY</name>
<reference evidence="3" key="1">
    <citation type="submission" date="2019-01" db="EMBL/GenBank/DDBJ databases">
        <title>Draft genome sequences of three monokaryotic isolates of the white-rot basidiomycete fungus Dichomitus squalens.</title>
        <authorList>
            <consortium name="DOE Joint Genome Institute"/>
            <person name="Lopez S.C."/>
            <person name="Andreopoulos B."/>
            <person name="Pangilinan J."/>
            <person name="Lipzen A."/>
            <person name="Riley R."/>
            <person name="Ahrendt S."/>
            <person name="Ng V."/>
            <person name="Barry K."/>
            <person name="Daum C."/>
            <person name="Grigoriev I.V."/>
            <person name="Hilden K.S."/>
            <person name="Makela M.R."/>
            <person name="de Vries R.P."/>
        </authorList>
    </citation>
    <scope>NUCLEOTIDE SEQUENCE [LARGE SCALE GENOMIC DNA]</scope>
    <source>
        <strain evidence="3">OM18370.1</strain>
    </source>
</reference>
<dbReference type="Pfam" id="PF26640">
    <property type="entry name" value="DUF8212"/>
    <property type="match status" value="1"/>
</dbReference>
<dbReference type="Pfam" id="PF06985">
    <property type="entry name" value="HET"/>
    <property type="match status" value="1"/>
</dbReference>
<dbReference type="PANTHER" id="PTHR10622">
    <property type="entry name" value="HET DOMAIN-CONTAINING PROTEIN"/>
    <property type="match status" value="1"/>
</dbReference>
<dbReference type="PANTHER" id="PTHR10622:SF10">
    <property type="entry name" value="HET DOMAIN-CONTAINING PROTEIN"/>
    <property type="match status" value="1"/>
</dbReference>
<dbReference type="EMBL" id="ML143481">
    <property type="protein sequence ID" value="TBU24359.1"/>
    <property type="molecule type" value="Genomic_DNA"/>
</dbReference>
<dbReference type="AlphaFoldDB" id="A0A4Q9MB52"/>
<dbReference type="OrthoDB" id="1938262at2759"/>
<dbReference type="InterPro" id="IPR058525">
    <property type="entry name" value="DUF8212"/>
</dbReference>
<protein>
    <submittedName>
        <fullName evidence="3">Heterokaryon incompatibility protein-domain-containing protein</fullName>
    </submittedName>
</protein>
<sequence>MSQIRLLNTRTGKFETFTDPQTVDYAILSHVWTKETSGRLAEQDHQDIIRLQQQSSDPNSSILVNERLSPKIRQACELAKADGYEWIWIDSCCIDKVSSTELSRSINSMYDWYRYASICYAHLADVDDGDAAATDAPDRPSEAQIVRFRQSAWFTRGWTLQELIAPSMVVFLSKNWRRIGTKHTLAAVIEDVTSVDRQVLRGQRPLSDVCVAQRMAWAWNRRTTMEEDKAYCLVGIFGVQLAPMYGEGHNAFVRLQEEILKHIPDQTIFAWGDTMELRDLRSALRAGELPRAFPRQHLVPQSDSPPLSDSYLFASSPQKFLRASAGLALQSLSPDLGAGNAEYTITPYGIRATFPLMPVDPDHEDDSRTSEYFLALLGCRDQLKGRSVALLLRKLNNAFIPASSRSVGVKFDSVTAKETTYIRLVLLDEAEARIGQKALSSIIYVPYRATHTTQQIADDAHFETALHFSRTPIEITIPSWCRNLLERQGYKIIQDNRYHGDTSVTGYHAITLESRSQQSENVNLQLGHCSKCDKKALRATVSGDPLKANHARRSAASSDRGCAQEHLRSWHTYDRAVSKVFNVPTPFLADRCVQLTLRLKDRFGSVLGRYTLEIEILDLDHLGKKSSPQAKRSQSGMVIGAPWFRTTHTSA</sequence>
<feature type="domain" description="DUF8212" evidence="2">
    <location>
        <begin position="250"/>
        <end position="382"/>
    </location>
</feature>
<accession>A0A4Q9MB52</accession>
<feature type="domain" description="Heterokaryon incompatibility" evidence="1">
    <location>
        <begin position="25"/>
        <end position="162"/>
    </location>
</feature>
<dbReference type="Proteomes" id="UP000292957">
    <property type="component" value="Unassembled WGS sequence"/>
</dbReference>
<organism evidence="3">
    <name type="scientific">Dichomitus squalens</name>
    <dbReference type="NCBI Taxonomy" id="114155"/>
    <lineage>
        <taxon>Eukaryota</taxon>
        <taxon>Fungi</taxon>
        <taxon>Dikarya</taxon>
        <taxon>Basidiomycota</taxon>
        <taxon>Agaricomycotina</taxon>
        <taxon>Agaricomycetes</taxon>
        <taxon>Polyporales</taxon>
        <taxon>Polyporaceae</taxon>
        <taxon>Dichomitus</taxon>
    </lineage>
</organism>
<proteinExistence type="predicted"/>
<evidence type="ECO:0000259" key="1">
    <source>
        <dbReference type="Pfam" id="PF06985"/>
    </source>
</evidence>
<dbReference type="InterPro" id="IPR010730">
    <property type="entry name" value="HET"/>
</dbReference>